<gene>
    <name evidence="2" type="ORF">ACFQ3Q_10860</name>
</gene>
<dbReference type="Pfam" id="PF01863">
    <property type="entry name" value="YgjP-like"/>
    <property type="match status" value="2"/>
</dbReference>
<feature type="domain" description="YgjP-like metallopeptidase" evidence="1">
    <location>
        <begin position="81"/>
        <end position="189"/>
    </location>
</feature>
<reference evidence="3" key="1">
    <citation type="journal article" date="2019" name="Int. J. Syst. Evol. Microbiol.">
        <title>The Global Catalogue of Microorganisms (GCM) 10K type strain sequencing project: providing services to taxonomists for standard genome sequencing and annotation.</title>
        <authorList>
            <consortium name="The Broad Institute Genomics Platform"/>
            <consortium name="The Broad Institute Genome Sequencing Center for Infectious Disease"/>
            <person name="Wu L."/>
            <person name="Ma J."/>
        </authorList>
    </citation>
    <scope>NUCLEOTIDE SEQUENCE [LARGE SCALE GENOMIC DNA]</scope>
    <source>
        <strain evidence="3">CCUG 64793</strain>
    </source>
</reference>
<accession>A0ABW3NTC8</accession>
<feature type="domain" description="YgjP-like metallopeptidase" evidence="1">
    <location>
        <begin position="15"/>
        <end position="80"/>
    </location>
</feature>
<name>A0ABW3NTC8_9FLAO</name>
<dbReference type="Gene3D" id="3.30.2010.10">
    <property type="entry name" value="Metalloproteases ('zincins'), catalytic domain"/>
    <property type="match status" value="1"/>
</dbReference>
<dbReference type="EMBL" id="JBHTLI010000002">
    <property type="protein sequence ID" value="MFD1096250.1"/>
    <property type="molecule type" value="Genomic_DNA"/>
</dbReference>
<dbReference type="CDD" id="cd07344">
    <property type="entry name" value="M48_yhfN_like"/>
    <property type="match status" value="1"/>
</dbReference>
<dbReference type="InterPro" id="IPR053136">
    <property type="entry name" value="UTP_pyrophosphatase-like"/>
</dbReference>
<evidence type="ECO:0000313" key="2">
    <source>
        <dbReference type="EMBL" id="MFD1096250.1"/>
    </source>
</evidence>
<dbReference type="PANTHER" id="PTHR30399:SF1">
    <property type="entry name" value="UTP PYROPHOSPHATASE"/>
    <property type="match status" value="1"/>
</dbReference>
<sequence length="196" mass="23548">MNIPQEYIIQRKSVRHARINVNEKQEVKLIIPNSFSNDEIERLIEQKQNWIKEKLAEFQKEEILSIHIPPANILYLGEPHPKPRNNLEKWYRKEAKNYLSKRIDFLAKKHNFKFNKLFIRDSFNKWGNCSKEKNISLNWRLIKAPVKVIDYVILHELCHTVILKHSHAFWLKLSTVCPTFNEQANWLKKYGKSLFQ</sequence>
<organism evidence="2 3">
    <name type="scientific">Salegentibacter chungangensis</name>
    <dbReference type="NCBI Taxonomy" id="1335724"/>
    <lineage>
        <taxon>Bacteria</taxon>
        <taxon>Pseudomonadati</taxon>
        <taxon>Bacteroidota</taxon>
        <taxon>Flavobacteriia</taxon>
        <taxon>Flavobacteriales</taxon>
        <taxon>Flavobacteriaceae</taxon>
        <taxon>Salegentibacter</taxon>
    </lineage>
</organism>
<protein>
    <submittedName>
        <fullName evidence="2">M48 family metallopeptidase</fullName>
    </submittedName>
</protein>
<evidence type="ECO:0000259" key="1">
    <source>
        <dbReference type="Pfam" id="PF01863"/>
    </source>
</evidence>
<comment type="caution">
    <text evidence="2">The sequence shown here is derived from an EMBL/GenBank/DDBJ whole genome shotgun (WGS) entry which is preliminary data.</text>
</comment>
<proteinExistence type="predicted"/>
<keyword evidence="3" id="KW-1185">Reference proteome</keyword>
<dbReference type="Proteomes" id="UP001597131">
    <property type="component" value="Unassembled WGS sequence"/>
</dbReference>
<dbReference type="PANTHER" id="PTHR30399">
    <property type="entry name" value="UNCHARACTERIZED PROTEIN YGJP"/>
    <property type="match status" value="1"/>
</dbReference>
<dbReference type="InterPro" id="IPR002725">
    <property type="entry name" value="YgjP-like_metallopeptidase"/>
</dbReference>
<evidence type="ECO:0000313" key="3">
    <source>
        <dbReference type="Proteomes" id="UP001597131"/>
    </source>
</evidence>
<dbReference type="RefSeq" id="WP_380745716.1">
    <property type="nucleotide sequence ID" value="NZ_JBHTLI010000002.1"/>
</dbReference>